<sequence length="231" mass="22193">MTDRAALAAAGVAAGIAAGIAAGGVAGWVLGWGARVLLGRLRRGARVPGFWCEAGVAVVWAAVVAGWVAGLLPAQWVPALLGLGWLAVAAGAVDVVHRRLPDALTLPALPVALLLLLPVGPGGVLTGAAGALVAAACHAGLHLLDRRAIGAGDVKLAAPLGAVLAAVSWPALVLAAVLAALLTGLAAVAGFATGRLARGAALPHGPSMLAATWLVTAWLAAAGAAGSGGAG</sequence>
<feature type="transmembrane region" description="Helical" evidence="2">
    <location>
        <begin position="209"/>
        <end position="230"/>
    </location>
</feature>
<dbReference type="EC" id="3.4.23.43" evidence="4"/>
<feature type="transmembrane region" description="Helical" evidence="2">
    <location>
        <begin position="156"/>
        <end position="189"/>
    </location>
</feature>
<protein>
    <submittedName>
        <fullName evidence="4">Prepilin peptidase</fullName>
        <ecNumber evidence="4">3.4.23.43</ecNumber>
    </submittedName>
</protein>
<accession>A0ABW4FVW3</accession>
<evidence type="ECO:0000313" key="5">
    <source>
        <dbReference type="Proteomes" id="UP001597145"/>
    </source>
</evidence>
<dbReference type="Pfam" id="PF01478">
    <property type="entry name" value="Peptidase_A24"/>
    <property type="match status" value="1"/>
</dbReference>
<feature type="transmembrane region" description="Helical" evidence="2">
    <location>
        <begin position="50"/>
        <end position="70"/>
    </location>
</feature>
<keyword evidence="2" id="KW-0812">Transmembrane</keyword>
<dbReference type="PANTHER" id="PTHR30487:SF0">
    <property type="entry name" value="PREPILIN LEADER PEPTIDASE_N-METHYLTRANSFERASE-RELATED"/>
    <property type="match status" value="1"/>
</dbReference>
<dbReference type="Proteomes" id="UP001597145">
    <property type="component" value="Unassembled WGS sequence"/>
</dbReference>
<keyword evidence="2" id="KW-0472">Membrane</keyword>
<keyword evidence="5" id="KW-1185">Reference proteome</keyword>
<gene>
    <name evidence="4" type="ORF">ACFSCY_34125</name>
</gene>
<reference evidence="5" key="1">
    <citation type="journal article" date="2019" name="Int. J. Syst. Evol. Microbiol.">
        <title>The Global Catalogue of Microorganisms (GCM) 10K type strain sequencing project: providing services to taxonomists for standard genome sequencing and annotation.</title>
        <authorList>
            <consortium name="The Broad Institute Genomics Platform"/>
            <consortium name="The Broad Institute Genome Sequencing Center for Infectious Disease"/>
            <person name="Wu L."/>
            <person name="Ma J."/>
        </authorList>
    </citation>
    <scope>NUCLEOTIDE SEQUENCE [LARGE SCALE GENOMIC DNA]</scope>
    <source>
        <strain evidence="5">JCM 12165</strain>
    </source>
</reference>
<dbReference type="InterPro" id="IPR000045">
    <property type="entry name" value="Prepilin_IV_endopep_pep"/>
</dbReference>
<dbReference type="InterPro" id="IPR050882">
    <property type="entry name" value="Prepilin_peptidase/N-MTase"/>
</dbReference>
<evidence type="ECO:0000259" key="3">
    <source>
        <dbReference type="Pfam" id="PF01478"/>
    </source>
</evidence>
<evidence type="ECO:0000313" key="4">
    <source>
        <dbReference type="EMBL" id="MFD1534470.1"/>
    </source>
</evidence>
<feature type="domain" description="Prepilin type IV endopeptidase peptidase" evidence="3">
    <location>
        <begin position="83"/>
        <end position="184"/>
    </location>
</feature>
<dbReference type="Gene3D" id="1.20.120.1220">
    <property type="match status" value="1"/>
</dbReference>
<dbReference type="PANTHER" id="PTHR30487">
    <property type="entry name" value="TYPE 4 PREPILIN-LIKE PROTEINS LEADER PEPTIDE-PROCESSING ENZYME"/>
    <property type="match status" value="1"/>
</dbReference>
<name>A0ABW4FVW3_9PSEU</name>
<evidence type="ECO:0000256" key="2">
    <source>
        <dbReference type="SAM" id="Phobius"/>
    </source>
</evidence>
<dbReference type="GO" id="GO:0004190">
    <property type="term" value="F:aspartic-type endopeptidase activity"/>
    <property type="evidence" value="ECO:0007669"/>
    <property type="project" value="UniProtKB-EC"/>
</dbReference>
<keyword evidence="2" id="KW-1133">Transmembrane helix</keyword>
<dbReference type="EMBL" id="JBHUCP010000035">
    <property type="protein sequence ID" value="MFD1534470.1"/>
    <property type="molecule type" value="Genomic_DNA"/>
</dbReference>
<feature type="transmembrane region" description="Helical" evidence="2">
    <location>
        <begin position="76"/>
        <end position="96"/>
    </location>
</feature>
<comment type="caution">
    <text evidence="4">The sequence shown here is derived from an EMBL/GenBank/DDBJ whole genome shotgun (WGS) entry which is preliminary data.</text>
</comment>
<evidence type="ECO:0000256" key="1">
    <source>
        <dbReference type="ARBA" id="ARBA00005801"/>
    </source>
</evidence>
<dbReference type="RefSeq" id="WP_343976066.1">
    <property type="nucleotide sequence ID" value="NZ_BAAAJG010000008.1"/>
</dbReference>
<proteinExistence type="inferred from homology"/>
<comment type="similarity">
    <text evidence="1">Belongs to the peptidase A24 family.</text>
</comment>
<organism evidence="4 5">
    <name type="scientific">Pseudonocardia aurantiaca</name>
    <dbReference type="NCBI Taxonomy" id="75290"/>
    <lineage>
        <taxon>Bacteria</taxon>
        <taxon>Bacillati</taxon>
        <taxon>Actinomycetota</taxon>
        <taxon>Actinomycetes</taxon>
        <taxon>Pseudonocardiales</taxon>
        <taxon>Pseudonocardiaceae</taxon>
        <taxon>Pseudonocardia</taxon>
    </lineage>
</organism>
<feature type="transmembrane region" description="Helical" evidence="2">
    <location>
        <begin position="6"/>
        <end position="30"/>
    </location>
</feature>
<keyword evidence="4" id="KW-0378">Hydrolase</keyword>